<gene>
    <name evidence="1" type="ORF">BELL_0196g00040</name>
</gene>
<dbReference type="GO" id="GO:0016042">
    <property type="term" value="P:lipid catabolic process"/>
    <property type="evidence" value="ECO:0007669"/>
    <property type="project" value="InterPro"/>
</dbReference>
<accession>A0A4Z1JQ41</accession>
<dbReference type="InterPro" id="IPR029058">
    <property type="entry name" value="AB_hydrolase_fold"/>
</dbReference>
<sequence>MRSFSPPKSTPALPRALCFSFVRLSNVIFATDYAGLGVSHCSQPQNQLIIHHYLANPAAANDVICSIVAARSAFPPLGSKSVSIGHSQGGGAVWAIAQYNSKENIEVYLGGVAIILTTDIRSGNDARSEECVSQIPVSRCFTEEGLAAVNTYREVEGGGAVGMGLFLSLTLEGTLLRDGWRDNEWVVKYNDLIMSEGKEIGGTLLVIHGERDPIIDFTLTEKAVHDIAMEYPDFELEFIRLPTRHDSAITGSQWLWMD</sequence>
<proteinExistence type="predicted"/>
<dbReference type="InterPro" id="IPR005152">
    <property type="entry name" value="Lipase_secreted"/>
</dbReference>
<name>A0A4Z1JQ41_9HELO</name>
<reference evidence="1 2" key="1">
    <citation type="submission" date="2017-12" db="EMBL/GenBank/DDBJ databases">
        <title>Comparative genomics of Botrytis spp.</title>
        <authorList>
            <person name="Valero-Jimenez C.A."/>
            <person name="Tapia P."/>
            <person name="Veloso J."/>
            <person name="Silva-Moreno E."/>
            <person name="Staats M."/>
            <person name="Valdes J.H."/>
            <person name="Van Kan J.A.L."/>
        </authorList>
    </citation>
    <scope>NUCLEOTIDE SEQUENCE [LARGE SCALE GENOMIC DNA]</scope>
    <source>
        <strain evidence="1 2">Be9601</strain>
    </source>
</reference>
<comment type="caution">
    <text evidence="1">The sequence shown here is derived from an EMBL/GenBank/DDBJ whole genome shotgun (WGS) entry which is preliminary data.</text>
</comment>
<dbReference type="GO" id="GO:0004806">
    <property type="term" value="F:triacylglycerol lipase activity"/>
    <property type="evidence" value="ECO:0007669"/>
    <property type="project" value="InterPro"/>
</dbReference>
<evidence type="ECO:0008006" key="3">
    <source>
        <dbReference type="Google" id="ProtNLM"/>
    </source>
</evidence>
<dbReference type="PANTHER" id="PTHR34853:SF1">
    <property type="entry name" value="LIPASE 5"/>
    <property type="match status" value="1"/>
</dbReference>
<protein>
    <recommendedName>
        <fullName evidence="3">AB hydrolase-1 domain-containing protein</fullName>
    </recommendedName>
</protein>
<dbReference type="STRING" id="278938.A0A4Z1JQ41"/>
<dbReference type="Gene3D" id="3.40.50.1820">
    <property type="entry name" value="alpha/beta hydrolase"/>
    <property type="match status" value="1"/>
</dbReference>
<keyword evidence="2" id="KW-1185">Reference proteome</keyword>
<evidence type="ECO:0000313" key="2">
    <source>
        <dbReference type="Proteomes" id="UP000297229"/>
    </source>
</evidence>
<dbReference type="AlphaFoldDB" id="A0A4Z1JQ41"/>
<dbReference type="PANTHER" id="PTHR34853">
    <property type="match status" value="1"/>
</dbReference>
<dbReference type="SUPFAM" id="SSF53474">
    <property type="entry name" value="alpha/beta-Hydrolases"/>
    <property type="match status" value="1"/>
</dbReference>
<dbReference type="Proteomes" id="UP000297229">
    <property type="component" value="Unassembled WGS sequence"/>
</dbReference>
<organism evidence="1 2">
    <name type="scientific">Botrytis elliptica</name>
    <dbReference type="NCBI Taxonomy" id="278938"/>
    <lineage>
        <taxon>Eukaryota</taxon>
        <taxon>Fungi</taxon>
        <taxon>Dikarya</taxon>
        <taxon>Ascomycota</taxon>
        <taxon>Pezizomycotina</taxon>
        <taxon>Leotiomycetes</taxon>
        <taxon>Helotiales</taxon>
        <taxon>Sclerotiniaceae</taxon>
        <taxon>Botrytis</taxon>
    </lineage>
</organism>
<evidence type="ECO:0000313" key="1">
    <source>
        <dbReference type="EMBL" id="TGO75715.1"/>
    </source>
</evidence>
<dbReference type="EMBL" id="PQXM01000195">
    <property type="protein sequence ID" value="TGO75715.1"/>
    <property type="molecule type" value="Genomic_DNA"/>
</dbReference>